<reference evidence="3" key="1">
    <citation type="submission" date="2011-09" db="EMBL/GenBank/DDBJ databases">
        <title>The odds of duplicate gene persistence after polyploidization.</title>
        <authorList>
            <person name="Chain F.J.J."/>
            <person name="Evans B.J."/>
            <person name="Dushoff J."/>
        </authorList>
    </citation>
    <scope>NUCLEOTIDE SEQUENCE</scope>
    <source>
        <tissue evidence="3">Liver</tissue>
    </source>
</reference>
<organism evidence="3">
    <name type="scientific">Pipa carvalhoi</name>
    <name type="common">Carvalho's Surinam toad</name>
    <dbReference type="NCBI Taxonomy" id="191480"/>
    <lineage>
        <taxon>Eukaryota</taxon>
        <taxon>Metazoa</taxon>
        <taxon>Chordata</taxon>
        <taxon>Craniata</taxon>
        <taxon>Vertebrata</taxon>
        <taxon>Euteleostomi</taxon>
        <taxon>Amphibia</taxon>
        <taxon>Batrachia</taxon>
        <taxon>Anura</taxon>
        <taxon>Pipoidea</taxon>
        <taxon>Pipidae</taxon>
        <taxon>Pipinae</taxon>
        <taxon>Pipa</taxon>
    </lineage>
</organism>
<protein>
    <submittedName>
        <fullName evidence="3">Putative carnitine o-palmitoyltransferase mitochondrial</fullName>
    </submittedName>
</protein>
<dbReference type="AlphaFoldDB" id="G5E3R4"/>
<keyword evidence="3" id="KW-0808">Transferase</keyword>
<proteinExistence type="evidence at transcript level"/>
<dbReference type="SUPFAM" id="SSF52777">
    <property type="entry name" value="CoA-dependent acyltransferases"/>
    <property type="match status" value="1"/>
</dbReference>
<dbReference type="GO" id="GO:0004095">
    <property type="term" value="F:carnitine O-palmitoyltransferase activity"/>
    <property type="evidence" value="ECO:0007669"/>
    <property type="project" value="TreeGrafter"/>
</dbReference>
<dbReference type="EMBL" id="JP288028">
    <property type="protein sequence ID" value="AEQ17289.1"/>
    <property type="molecule type" value="mRNA"/>
</dbReference>
<dbReference type="Pfam" id="PF00755">
    <property type="entry name" value="Carn_acyltransf"/>
    <property type="match status" value="1"/>
</dbReference>
<feature type="non-terminal residue" evidence="3">
    <location>
        <position position="185"/>
    </location>
</feature>
<dbReference type="GO" id="GO:0005739">
    <property type="term" value="C:mitochondrion"/>
    <property type="evidence" value="ECO:0007669"/>
    <property type="project" value="TreeGrafter"/>
</dbReference>
<dbReference type="PANTHER" id="PTHR22589">
    <property type="entry name" value="CARNITINE O-ACYLTRANSFERASE"/>
    <property type="match status" value="1"/>
</dbReference>
<feature type="non-terminal residue" evidence="3">
    <location>
        <position position="1"/>
    </location>
</feature>
<dbReference type="InterPro" id="IPR000542">
    <property type="entry name" value="Carn_acyl_trans"/>
</dbReference>
<dbReference type="PANTHER" id="PTHR22589:SF16">
    <property type="entry name" value="CARNITINE O-PALMITOYLTRANSFERASE 2, MITOCHONDRIAL"/>
    <property type="match status" value="1"/>
</dbReference>
<sequence>DDSLKAAISNAKNKFDTSVNSLSIATMEFKKGGKDFLKTQRLSPDAVSQLSFQMAFLRQYGQTTATYESCSTAAFKHGCTETIRPASIYTKKCAEAFVMHKSKHSSSEGNMLQECKYHGQLTKEAAMGQFDRHLFALRGGFAPVVPDFGVGYGVHDDWIGCNVSAYPARDVKQFVQCVHQSLDEI</sequence>
<name>G5E3R4_9PIPI</name>
<evidence type="ECO:0000313" key="3">
    <source>
        <dbReference type="EMBL" id="AEQ17289.1"/>
    </source>
</evidence>
<accession>G5E3R4</accession>
<dbReference type="InterPro" id="IPR039551">
    <property type="entry name" value="Cho/carn_acyl_trans"/>
</dbReference>
<evidence type="ECO:0000256" key="1">
    <source>
        <dbReference type="ARBA" id="ARBA00005232"/>
    </source>
</evidence>
<feature type="domain" description="Choline/carnitine acyltransferase" evidence="2">
    <location>
        <begin position="1"/>
        <end position="138"/>
    </location>
</feature>
<comment type="similarity">
    <text evidence="1">Belongs to the carnitine/choline acetyltransferase family.</text>
</comment>
<dbReference type="Gene3D" id="3.30.559.10">
    <property type="entry name" value="Chloramphenicol acetyltransferase-like domain"/>
    <property type="match status" value="2"/>
</dbReference>
<evidence type="ECO:0000259" key="2">
    <source>
        <dbReference type="Pfam" id="PF00755"/>
    </source>
</evidence>
<dbReference type="GO" id="GO:0006635">
    <property type="term" value="P:fatty acid beta-oxidation"/>
    <property type="evidence" value="ECO:0007669"/>
    <property type="project" value="TreeGrafter"/>
</dbReference>
<dbReference type="InterPro" id="IPR023213">
    <property type="entry name" value="CAT-like_dom_sf"/>
</dbReference>